<comment type="caution">
    <text evidence="1">The sequence shown here is derived from an EMBL/GenBank/DDBJ whole genome shotgun (WGS) entry which is preliminary data.</text>
</comment>
<keyword evidence="2" id="KW-1185">Reference proteome</keyword>
<dbReference type="EMBL" id="JAVIXS010000001">
    <property type="protein sequence ID" value="MDR4950982.1"/>
    <property type="molecule type" value="Genomic_DNA"/>
</dbReference>
<protein>
    <recommendedName>
        <fullName evidence="3">Lipocalin-like domain-containing protein</fullName>
    </recommendedName>
</protein>
<dbReference type="RefSeq" id="WP_309521365.1">
    <property type="nucleotide sequence ID" value="NZ_JAVIXS010000001.1"/>
</dbReference>
<accession>A0ABU1DZL6</accession>
<dbReference type="Proteomes" id="UP001260959">
    <property type="component" value="Unassembled WGS sequence"/>
</dbReference>
<proteinExistence type="predicted"/>
<organism evidence="1 2">
    <name type="scientific">Chryseobacterium metallicongregator</name>
    <dbReference type="NCBI Taxonomy" id="3073042"/>
    <lineage>
        <taxon>Bacteria</taxon>
        <taxon>Pseudomonadati</taxon>
        <taxon>Bacteroidota</taxon>
        <taxon>Flavobacteriia</taxon>
        <taxon>Flavobacteriales</taxon>
        <taxon>Weeksellaceae</taxon>
        <taxon>Chryseobacterium group</taxon>
        <taxon>Chryseobacterium</taxon>
    </lineage>
</organism>
<evidence type="ECO:0000313" key="2">
    <source>
        <dbReference type="Proteomes" id="UP001260959"/>
    </source>
</evidence>
<name>A0ABU1DZL6_9FLAO</name>
<sequence length="156" mass="17911">MKSIFTLVVVAALNLACTHTEPKIFTNKNSSPIYHKVYQISELAAVPDFAAPIKESWEIRKFTLIKDDCKKLNFELKGTSSSFWKEDNTLTGFVMTDIKTKEKAVMTIEENGYELIYTDHCKIFKLQGKTDINNKILTDPVSILKNKLLTYARNRR</sequence>
<evidence type="ECO:0008006" key="3">
    <source>
        <dbReference type="Google" id="ProtNLM"/>
    </source>
</evidence>
<evidence type="ECO:0000313" key="1">
    <source>
        <dbReference type="EMBL" id="MDR4950982.1"/>
    </source>
</evidence>
<reference evidence="1 2" key="1">
    <citation type="submission" date="2023-08" db="EMBL/GenBank/DDBJ databases">
        <authorList>
            <person name="Maltman C."/>
        </authorList>
    </citation>
    <scope>NUCLEOTIDE SEQUENCE [LARGE SCALE GENOMIC DNA]</scope>
    <source>
        <strain evidence="1 2">ES2</strain>
    </source>
</reference>
<gene>
    <name evidence="1" type="ORF">REB14_02150</name>
</gene>